<evidence type="ECO:0000313" key="3">
    <source>
        <dbReference type="Proteomes" id="UP000024635"/>
    </source>
</evidence>
<feature type="transmembrane region" description="Helical" evidence="1">
    <location>
        <begin position="35"/>
        <end position="58"/>
    </location>
</feature>
<name>A0A016VI85_9BILA</name>
<dbReference type="Proteomes" id="UP000024635">
    <property type="component" value="Unassembled WGS sequence"/>
</dbReference>
<keyword evidence="1" id="KW-0472">Membrane</keyword>
<dbReference type="OrthoDB" id="410104at2759"/>
<feature type="transmembrane region" description="Helical" evidence="1">
    <location>
        <begin position="7"/>
        <end position="29"/>
    </location>
</feature>
<sequence>MVFIITVITFIACFWAIIFGIGCCIRVHYAIHWNGYIHALIAIFGVIRRHFWCYFWLYSRTKMREEMRFGIYDILGEESQTPQLRTLHYAEWLWDDTIVDNIDEECKRLIQHPRDSAKKAECSRTTKRRLSHETVELIRQLGAARATGNYLLTSELARRCREAIKEDLKERRAVMLVEVVEEGRSRCNTRRDFANRKANVTALWRPDGTIFLFIRVVHFIAPAAPAASFPLQTDAETVKFRLHHDFAPPSHVRTEVSSVPM</sequence>
<proteinExistence type="predicted"/>
<organism evidence="2 3">
    <name type="scientific">Ancylostoma ceylanicum</name>
    <dbReference type="NCBI Taxonomy" id="53326"/>
    <lineage>
        <taxon>Eukaryota</taxon>
        <taxon>Metazoa</taxon>
        <taxon>Ecdysozoa</taxon>
        <taxon>Nematoda</taxon>
        <taxon>Chromadorea</taxon>
        <taxon>Rhabditida</taxon>
        <taxon>Rhabditina</taxon>
        <taxon>Rhabditomorpha</taxon>
        <taxon>Strongyloidea</taxon>
        <taxon>Ancylostomatidae</taxon>
        <taxon>Ancylostomatinae</taxon>
        <taxon>Ancylostoma</taxon>
    </lineage>
</organism>
<evidence type="ECO:0000313" key="2">
    <source>
        <dbReference type="EMBL" id="EYC27334.1"/>
    </source>
</evidence>
<gene>
    <name evidence="2" type="primary">Acey_s0009.g655</name>
    <name evidence="2" type="ORF">Y032_0009g655</name>
</gene>
<keyword evidence="1" id="KW-1133">Transmembrane helix</keyword>
<reference evidence="3" key="1">
    <citation type="journal article" date="2015" name="Nat. Genet.">
        <title>The genome and transcriptome of the zoonotic hookworm Ancylostoma ceylanicum identify infection-specific gene families.</title>
        <authorList>
            <person name="Schwarz E.M."/>
            <person name="Hu Y."/>
            <person name="Antoshechkin I."/>
            <person name="Miller M.M."/>
            <person name="Sternberg P.W."/>
            <person name="Aroian R.V."/>
        </authorList>
    </citation>
    <scope>NUCLEOTIDE SEQUENCE</scope>
    <source>
        <strain evidence="3">HY135</strain>
    </source>
</reference>
<keyword evidence="3" id="KW-1185">Reference proteome</keyword>
<comment type="caution">
    <text evidence="2">The sequence shown here is derived from an EMBL/GenBank/DDBJ whole genome shotgun (WGS) entry which is preliminary data.</text>
</comment>
<dbReference type="EMBL" id="JARK01001345">
    <property type="protein sequence ID" value="EYC27334.1"/>
    <property type="molecule type" value="Genomic_DNA"/>
</dbReference>
<dbReference type="AlphaFoldDB" id="A0A016VI85"/>
<evidence type="ECO:0000256" key="1">
    <source>
        <dbReference type="SAM" id="Phobius"/>
    </source>
</evidence>
<accession>A0A016VI85</accession>
<keyword evidence="1" id="KW-0812">Transmembrane</keyword>
<protein>
    <submittedName>
        <fullName evidence="2">Uncharacterized protein</fullName>
    </submittedName>
</protein>